<sequence length="233" mass="26136">MITVSDLRDFFFPRWCPACGAKLLHVENPLCLGCMAGLPKVHLGNTPGNEMEQMFWGIIPIERASTLYLYTKGGGVAQILYAMKYHGRKDICRQMGMLLADELFPSGFFHGIDGLVPVPLHPKRLRKRGYNQSEQFAQGISARTDIPVYPHVISRVHNNQTQTHKSVYERWINTETLFRTTPETLRLAGKHLLLVDDVLTTGATLSACAEALLKSVDVRISILTLAWAKLNAF</sequence>
<reference evidence="3 4" key="1">
    <citation type="submission" date="2020-08" db="EMBL/GenBank/DDBJ databases">
        <title>A Genomic Blueprint of the Chicken Gut Microbiome.</title>
        <authorList>
            <person name="Gilroy R."/>
            <person name="Ravi A."/>
            <person name="Getino M."/>
            <person name="Pursley I."/>
            <person name="Horton D.L."/>
            <person name="Alikhan N.-F."/>
            <person name="Baker D."/>
            <person name="Gharbi K."/>
            <person name="Hall N."/>
            <person name="Watson M."/>
            <person name="Adriaenssens E.M."/>
            <person name="Foster-Nyarko E."/>
            <person name="Jarju S."/>
            <person name="Secka A."/>
            <person name="Antonio M."/>
            <person name="Oren A."/>
            <person name="Chaudhuri R."/>
            <person name="La Ragione R.M."/>
            <person name="Hildebrand F."/>
            <person name="Pallen M.J."/>
        </authorList>
    </citation>
    <scope>NUCLEOTIDE SEQUENCE [LARGE SCALE GENOMIC DNA]</scope>
    <source>
        <strain evidence="3 4">Sa1YUN3</strain>
    </source>
</reference>
<name>A0ABR8VEA2_9BACT</name>
<evidence type="ECO:0000259" key="2">
    <source>
        <dbReference type="Pfam" id="PF00156"/>
    </source>
</evidence>
<feature type="domain" description="Phosphoribosyltransferase" evidence="2">
    <location>
        <begin position="133"/>
        <end position="225"/>
    </location>
</feature>
<dbReference type="PANTHER" id="PTHR47505:SF1">
    <property type="entry name" value="DNA UTILIZATION PROTEIN YHGH"/>
    <property type="match status" value="1"/>
</dbReference>
<dbReference type="InterPro" id="IPR000836">
    <property type="entry name" value="PRTase_dom"/>
</dbReference>
<dbReference type="SUPFAM" id="SSF53271">
    <property type="entry name" value="PRTase-like"/>
    <property type="match status" value="1"/>
</dbReference>
<organism evidence="3 4">
    <name type="scientific">Phocaeicola faecium</name>
    <dbReference type="NCBI Taxonomy" id="2762213"/>
    <lineage>
        <taxon>Bacteria</taxon>
        <taxon>Pseudomonadati</taxon>
        <taxon>Bacteroidota</taxon>
        <taxon>Bacteroidia</taxon>
        <taxon>Bacteroidales</taxon>
        <taxon>Bacteroidaceae</taxon>
        <taxon>Phocaeicola</taxon>
    </lineage>
</organism>
<proteinExistence type="inferred from homology"/>
<evidence type="ECO:0000313" key="4">
    <source>
        <dbReference type="Proteomes" id="UP000616346"/>
    </source>
</evidence>
<evidence type="ECO:0000313" key="3">
    <source>
        <dbReference type="EMBL" id="MBD8003119.1"/>
    </source>
</evidence>
<protein>
    <submittedName>
        <fullName evidence="3">ComF family protein</fullName>
    </submittedName>
</protein>
<dbReference type="PANTHER" id="PTHR47505">
    <property type="entry name" value="DNA UTILIZATION PROTEIN YHGH"/>
    <property type="match status" value="1"/>
</dbReference>
<dbReference type="InterPro" id="IPR051910">
    <property type="entry name" value="ComF/GntX_DNA_util-trans"/>
</dbReference>
<dbReference type="Proteomes" id="UP000616346">
    <property type="component" value="Unassembled WGS sequence"/>
</dbReference>
<gene>
    <name evidence="3" type="ORF">H9626_12990</name>
</gene>
<dbReference type="Gene3D" id="3.40.50.2020">
    <property type="match status" value="1"/>
</dbReference>
<evidence type="ECO:0000256" key="1">
    <source>
        <dbReference type="ARBA" id="ARBA00008007"/>
    </source>
</evidence>
<dbReference type="CDD" id="cd06223">
    <property type="entry name" value="PRTases_typeI"/>
    <property type="match status" value="1"/>
</dbReference>
<accession>A0ABR8VEA2</accession>
<dbReference type="InterPro" id="IPR029057">
    <property type="entry name" value="PRTase-like"/>
</dbReference>
<comment type="caution">
    <text evidence="3">The sequence shown here is derived from an EMBL/GenBank/DDBJ whole genome shotgun (WGS) entry which is preliminary data.</text>
</comment>
<comment type="similarity">
    <text evidence="1">Belongs to the ComF/GntX family.</text>
</comment>
<dbReference type="EMBL" id="JACSPQ010000019">
    <property type="protein sequence ID" value="MBD8003119.1"/>
    <property type="molecule type" value="Genomic_DNA"/>
</dbReference>
<dbReference type="Pfam" id="PF00156">
    <property type="entry name" value="Pribosyltran"/>
    <property type="match status" value="1"/>
</dbReference>
<keyword evidence="4" id="KW-1185">Reference proteome</keyword>